<proteinExistence type="predicted"/>
<dbReference type="Pfam" id="PF01019">
    <property type="entry name" value="G_glu_transpept"/>
    <property type="match status" value="1"/>
</dbReference>
<keyword evidence="2" id="KW-1185">Reference proteome</keyword>
<reference evidence="2" key="1">
    <citation type="submission" date="2018-04" db="EMBL/GenBank/DDBJ databases">
        <title>Complete genome sequence of Sulfodiicoccus acidiphilus strain HS-1.</title>
        <authorList>
            <person name="Sakai H.D."/>
            <person name="Kurosawa N."/>
        </authorList>
    </citation>
    <scope>NUCLEOTIDE SEQUENCE [LARGE SCALE GENOMIC DNA]</scope>
    <source>
        <strain evidence="2">HS-1</strain>
    </source>
</reference>
<accession>A0A348B5V0</accession>
<dbReference type="PANTHER" id="PTHR43881">
    <property type="entry name" value="GAMMA-GLUTAMYLTRANSPEPTIDASE (AFU_ORTHOLOGUE AFUA_4G13580)"/>
    <property type="match status" value="1"/>
</dbReference>
<dbReference type="AlphaFoldDB" id="A0A348B5V0"/>
<sequence length="250" mass="27517">MALRDDDIWNTGKDYYRVPLDFLLSRQRAKSLAGKVSNEAKFYPKVGRSVYGEHTTSLSVVDDDVSVTITMTQMYGFERNGLLRGLGFNLNDGACYFSLDPADKERVEPGQRPRFPLSPVVAVSEERTVTMGAAGGWTIPQTVTLTLLKSLRFGAAVNDAVNSPRYLMRYRTNSIPYPPGTEVEVEEGIPSDTINYLRARGHVLARHTPLGGVPSGPSTGWRCAEGGPFQERTGGGRGLALWAELFTRLK</sequence>
<dbReference type="Gene3D" id="3.60.20.40">
    <property type="match status" value="1"/>
</dbReference>
<dbReference type="SUPFAM" id="SSF56235">
    <property type="entry name" value="N-terminal nucleophile aminohydrolases (Ntn hydrolases)"/>
    <property type="match status" value="1"/>
</dbReference>
<dbReference type="GeneID" id="77169468"/>
<evidence type="ECO:0000313" key="1">
    <source>
        <dbReference type="EMBL" id="BBD73552.1"/>
    </source>
</evidence>
<dbReference type="KEGG" id="sacd:HS1genome_1941"/>
<protein>
    <submittedName>
        <fullName evidence="1">Uncharacterized protein</fullName>
    </submittedName>
</protein>
<name>A0A348B5V0_9CREN</name>
<dbReference type="InterPro" id="IPR043137">
    <property type="entry name" value="GGT_ssub_C"/>
</dbReference>
<dbReference type="PANTHER" id="PTHR43881:SF1">
    <property type="entry name" value="GAMMA-GLUTAMYLTRANSPEPTIDASE (AFU_ORTHOLOGUE AFUA_4G13580)"/>
    <property type="match status" value="1"/>
</dbReference>
<dbReference type="InterPro" id="IPR029055">
    <property type="entry name" value="Ntn_hydrolases_N"/>
</dbReference>
<dbReference type="InterPro" id="IPR052896">
    <property type="entry name" value="GGT-like_enzyme"/>
</dbReference>
<gene>
    <name evidence="1" type="ORF">HS1genome_1941</name>
</gene>
<dbReference type="Proteomes" id="UP000276741">
    <property type="component" value="Chromosome"/>
</dbReference>
<dbReference type="EMBL" id="AP018553">
    <property type="protein sequence ID" value="BBD73552.1"/>
    <property type="molecule type" value="Genomic_DNA"/>
</dbReference>
<dbReference type="RefSeq" id="WP_158613785.1">
    <property type="nucleotide sequence ID" value="NZ_AP018553.1"/>
</dbReference>
<organism evidence="1 2">
    <name type="scientific">Sulfodiicoccus acidiphilus</name>
    <dbReference type="NCBI Taxonomy" id="1670455"/>
    <lineage>
        <taxon>Archaea</taxon>
        <taxon>Thermoproteota</taxon>
        <taxon>Thermoprotei</taxon>
        <taxon>Sulfolobales</taxon>
        <taxon>Sulfolobaceae</taxon>
        <taxon>Sulfodiicoccus</taxon>
    </lineage>
</organism>
<evidence type="ECO:0000313" key="2">
    <source>
        <dbReference type="Proteomes" id="UP000276741"/>
    </source>
</evidence>
<dbReference type="PRINTS" id="PR01210">
    <property type="entry name" value="GGTRANSPTASE"/>
</dbReference>